<dbReference type="SMART" id="SM00869">
    <property type="entry name" value="Autotransporter"/>
    <property type="match status" value="1"/>
</dbReference>
<protein>
    <recommendedName>
        <fullName evidence="1">Autotransporter domain-containing protein</fullName>
    </recommendedName>
</protein>
<dbReference type="EMBL" id="BMCT01000003">
    <property type="protein sequence ID" value="GGF65399.1"/>
    <property type="molecule type" value="Genomic_DNA"/>
</dbReference>
<dbReference type="AlphaFoldDB" id="A0A917C068"/>
<name>A0A917C068_9HYPH</name>
<sequence>MLAAGALLHAGVAQAEPVTSKSWSMYDSYTQSYFLGFSSGNALSDVLQGSSRALNLGVNLRGHALNPTVDTGSTGMAISAHYLGLDPNTFTTDSPGWVFYDSSGLLLTGYFINDTITFTLATDAHGNPVTVTSQVPVLVVTKAQCLGGGGNSGSCHLSEATTTQMIGIGFGRNTMGSGAVDVDTSNTANTAALLKAMADTPQSYNPLLNIDGTSSSTYRNGYIVTPTGIHLGLTAANTSAAYSYGQLVLGPSQTGTTWQMAQATVTVGKTSGTGALLMDTGVSDGFIGLPKGSTIVSSDGTVVTLSIEGGIATYSFTLGDTSNPQAPTKVDIYHQPDSSSFVNSSVHTYAGYNVLYDADGGFVGLSLNSYAGASTQITPMIAARGTLALTADFSTDLPVLLMADSTISTSSNAVFNGDFTGSGSLTLQGGTIYLAGTLSHSGGTVAAQGITVLTGTLIGSLSVSQGATFVDANGGYNVAAGQTLSNAGTFAAPSGVTLTNAGITVNTGTVAADFLNTGVTLNSGTFSANVTNSGTFTNNGTISGTFENTGTLNGNGTFGSMLVRSGAVVAPGNSIGVHTLTGNATFEPGSVLLAELGAPGTSDQLIVGGTLTAAGATLIPVPYTGFVPLLGATYQVITAGSIASNFTVSSPYFGALGTLYPYLAPTLDNTGLLTLSRSGVSYAALAPAPNAVAVGRGADSLPLTSPLARSMAVMNAYEAPAALMSLSGEIHATAQSTLQVQSAYVRGAVIGRLDQALSGAPGTAETHVLDAKGTTLWAQAYGGWGETRGTFNAETSPRSIGGFLIGLDGDVSGWRVGLAGGFGQSDFSVDGVPGSGGSDNYDVALYAARRFAADANGAFNLRLGAAYGWHDLSVSRSVTVPGQQALYTSGYSAGTAQVFGELGYAFALANVGVPLTLEPFAGLAWSSLSTDGFSETAGTATLIAQSASFDTLYSTLGVKAQTVIGAGTALPFTVSGTIGWQHAYGDVTPSTTFAFAAGSVPFTVTGAPLATDALLLGAGLGAKLSDTVDVSVAYSGQLASGFTESAVKGSFNWRF</sequence>
<keyword evidence="3" id="KW-1185">Reference proteome</keyword>
<evidence type="ECO:0000313" key="3">
    <source>
        <dbReference type="Proteomes" id="UP000606044"/>
    </source>
</evidence>
<accession>A0A917C068</accession>
<gene>
    <name evidence="2" type="ORF">GCM10007301_26430</name>
</gene>
<dbReference type="PROSITE" id="PS51208">
    <property type="entry name" value="AUTOTRANSPORTER"/>
    <property type="match status" value="1"/>
</dbReference>
<evidence type="ECO:0000259" key="1">
    <source>
        <dbReference type="PROSITE" id="PS51208"/>
    </source>
</evidence>
<dbReference type="InterPro" id="IPR005546">
    <property type="entry name" value="Autotransporte_beta"/>
</dbReference>
<dbReference type="SUPFAM" id="SSF103515">
    <property type="entry name" value="Autotransporter"/>
    <property type="match status" value="1"/>
</dbReference>
<reference evidence="2" key="1">
    <citation type="journal article" date="2014" name="Int. J. Syst. Evol. Microbiol.">
        <title>Complete genome sequence of Corynebacterium casei LMG S-19264T (=DSM 44701T), isolated from a smear-ripened cheese.</title>
        <authorList>
            <consortium name="US DOE Joint Genome Institute (JGI-PGF)"/>
            <person name="Walter F."/>
            <person name="Albersmeier A."/>
            <person name="Kalinowski J."/>
            <person name="Ruckert C."/>
        </authorList>
    </citation>
    <scope>NUCLEOTIDE SEQUENCE</scope>
    <source>
        <strain evidence="2">CCM 7897</strain>
    </source>
</reference>
<dbReference type="Proteomes" id="UP000606044">
    <property type="component" value="Unassembled WGS sequence"/>
</dbReference>
<dbReference type="Gene3D" id="2.40.128.130">
    <property type="entry name" value="Autotransporter beta-domain"/>
    <property type="match status" value="1"/>
</dbReference>
<proteinExistence type="predicted"/>
<dbReference type="InterPro" id="IPR036709">
    <property type="entry name" value="Autotransporte_beta_dom_sf"/>
</dbReference>
<feature type="domain" description="Autotransporter" evidence="1">
    <location>
        <begin position="769"/>
        <end position="1055"/>
    </location>
</feature>
<dbReference type="Pfam" id="PF03797">
    <property type="entry name" value="Autotransporter"/>
    <property type="match status" value="1"/>
</dbReference>
<comment type="caution">
    <text evidence="2">The sequence shown here is derived from an EMBL/GenBank/DDBJ whole genome shotgun (WGS) entry which is preliminary data.</text>
</comment>
<organism evidence="2 3">
    <name type="scientific">Azorhizobium oxalatiphilum</name>
    <dbReference type="NCBI Taxonomy" id="980631"/>
    <lineage>
        <taxon>Bacteria</taxon>
        <taxon>Pseudomonadati</taxon>
        <taxon>Pseudomonadota</taxon>
        <taxon>Alphaproteobacteria</taxon>
        <taxon>Hyphomicrobiales</taxon>
        <taxon>Xanthobacteraceae</taxon>
        <taxon>Azorhizobium</taxon>
    </lineage>
</organism>
<reference evidence="2" key="2">
    <citation type="submission" date="2020-09" db="EMBL/GenBank/DDBJ databases">
        <authorList>
            <person name="Sun Q."/>
            <person name="Sedlacek I."/>
        </authorList>
    </citation>
    <scope>NUCLEOTIDE SEQUENCE</scope>
    <source>
        <strain evidence="2">CCM 7897</strain>
    </source>
</reference>
<evidence type="ECO:0000313" key="2">
    <source>
        <dbReference type="EMBL" id="GGF65399.1"/>
    </source>
</evidence>